<organism evidence="1 2">
    <name type="scientific">Corallococcus sicarius</name>
    <dbReference type="NCBI Taxonomy" id="2316726"/>
    <lineage>
        <taxon>Bacteria</taxon>
        <taxon>Pseudomonadati</taxon>
        <taxon>Myxococcota</taxon>
        <taxon>Myxococcia</taxon>
        <taxon>Myxococcales</taxon>
        <taxon>Cystobacterineae</taxon>
        <taxon>Myxococcaceae</taxon>
        <taxon>Corallococcus</taxon>
    </lineage>
</organism>
<name>A0A3A8N409_9BACT</name>
<gene>
    <name evidence="1" type="ORF">D7X12_35525</name>
</gene>
<sequence>MRILEWLFGASSSEPRQESWREHGRDALPAAAGLFLKELARQAGIEDPQVATGEDRFAGELRGTLGGHPLRAVVTTFGSVELELLHEEELDFMDLEYDPEREAAPEPALPPWGDEKRPPVVGPGVCVSDSGKELAAFRALPTELQEQLVNDLRQHRIRYFRSRPERLEVTFWDNLHEMRDAEATVTRALALGLEVLAAREASPPGASDHAPFNAQVPFRGWGGLSEDERWARALSFGRVLVEQIPGARLVERRDDDAVEVRWKEGTCAVRMALGVLFGTLEVAARAPGVEACFDLLHDPEVTPDDATPADEWDTPDRFVFFARNTYVQGTEALTRREAAVLHALPAQLRDALVQIVESAPLGRVSLDEGVLEASAGELVNLRDGGQKARELARLLARVAEALPRGAAPRPTSDTPVRCADCHGFWFRGPERAPCRHCGTPYRG</sequence>
<evidence type="ECO:0000313" key="2">
    <source>
        <dbReference type="Proteomes" id="UP000273405"/>
    </source>
</evidence>
<comment type="caution">
    <text evidence="1">The sequence shown here is derived from an EMBL/GenBank/DDBJ whole genome shotgun (WGS) entry which is preliminary data.</text>
</comment>
<accession>A0A3A8N409</accession>
<evidence type="ECO:0000313" key="1">
    <source>
        <dbReference type="EMBL" id="RKH33974.1"/>
    </source>
</evidence>
<keyword evidence="2" id="KW-1185">Reference proteome</keyword>
<dbReference type="RefSeq" id="WP_120629646.1">
    <property type="nucleotide sequence ID" value="NZ_RAWG01000359.1"/>
</dbReference>
<dbReference type="AlphaFoldDB" id="A0A3A8N409"/>
<dbReference type="Proteomes" id="UP000273405">
    <property type="component" value="Unassembled WGS sequence"/>
</dbReference>
<protein>
    <submittedName>
        <fullName evidence="1">Uncharacterized protein</fullName>
    </submittedName>
</protein>
<proteinExistence type="predicted"/>
<dbReference type="EMBL" id="RAWG01000359">
    <property type="protein sequence ID" value="RKH33974.1"/>
    <property type="molecule type" value="Genomic_DNA"/>
</dbReference>
<reference evidence="2" key="1">
    <citation type="submission" date="2018-09" db="EMBL/GenBank/DDBJ databases">
        <authorList>
            <person name="Livingstone P.G."/>
            <person name="Whitworth D.E."/>
        </authorList>
    </citation>
    <scope>NUCLEOTIDE SEQUENCE [LARGE SCALE GENOMIC DNA]</scope>
    <source>
        <strain evidence="2">CA040B</strain>
    </source>
</reference>